<gene>
    <name evidence="1" type="ORF">Pint_33997</name>
</gene>
<dbReference type="EMBL" id="CM047749">
    <property type="protein sequence ID" value="KAJ0009683.1"/>
    <property type="molecule type" value="Genomic_DNA"/>
</dbReference>
<comment type="caution">
    <text evidence="1">The sequence shown here is derived from an EMBL/GenBank/DDBJ whole genome shotgun (WGS) entry which is preliminary data.</text>
</comment>
<accession>A0ACC0X2M9</accession>
<name>A0ACC0X2M9_9ROSI</name>
<protein>
    <submittedName>
        <fullName evidence="1">Uncharacterized protein</fullName>
    </submittedName>
</protein>
<organism evidence="1 2">
    <name type="scientific">Pistacia integerrima</name>
    <dbReference type="NCBI Taxonomy" id="434235"/>
    <lineage>
        <taxon>Eukaryota</taxon>
        <taxon>Viridiplantae</taxon>
        <taxon>Streptophyta</taxon>
        <taxon>Embryophyta</taxon>
        <taxon>Tracheophyta</taxon>
        <taxon>Spermatophyta</taxon>
        <taxon>Magnoliopsida</taxon>
        <taxon>eudicotyledons</taxon>
        <taxon>Gunneridae</taxon>
        <taxon>Pentapetalae</taxon>
        <taxon>rosids</taxon>
        <taxon>malvids</taxon>
        <taxon>Sapindales</taxon>
        <taxon>Anacardiaceae</taxon>
        <taxon>Pistacia</taxon>
    </lineage>
</organism>
<keyword evidence="2" id="KW-1185">Reference proteome</keyword>
<sequence length="61" mass="7037">MSMTIMVITLHWQNDGEHTTSGINTSRTLQSPSIGVIGTKKQPAQWNLRYWFKLRKRAAIH</sequence>
<dbReference type="Proteomes" id="UP001163603">
    <property type="component" value="Chromosome 14"/>
</dbReference>
<proteinExistence type="predicted"/>
<evidence type="ECO:0000313" key="1">
    <source>
        <dbReference type="EMBL" id="KAJ0009683.1"/>
    </source>
</evidence>
<reference evidence="2" key="1">
    <citation type="journal article" date="2023" name="G3 (Bethesda)">
        <title>Genome assembly and association tests identify interacting loci associated with vigor, precocity, and sex in interspecific pistachio rootstocks.</title>
        <authorList>
            <person name="Palmer W."/>
            <person name="Jacygrad E."/>
            <person name="Sagayaradj S."/>
            <person name="Cavanaugh K."/>
            <person name="Han R."/>
            <person name="Bertier L."/>
            <person name="Beede B."/>
            <person name="Kafkas S."/>
            <person name="Golino D."/>
            <person name="Preece J."/>
            <person name="Michelmore R."/>
        </authorList>
    </citation>
    <scope>NUCLEOTIDE SEQUENCE [LARGE SCALE GENOMIC DNA]</scope>
</reference>
<evidence type="ECO:0000313" key="2">
    <source>
        <dbReference type="Proteomes" id="UP001163603"/>
    </source>
</evidence>